<reference evidence="2" key="1">
    <citation type="submission" date="2022-09" db="EMBL/GenBank/DDBJ databases">
        <title>Intensive care unit water sources are persistently colonized with multi-drug resistant bacteria and are the site of extensive horizontal gene transfer of antibiotic resistance genes.</title>
        <authorList>
            <person name="Diorio-Toth L."/>
        </authorList>
    </citation>
    <scope>NUCLEOTIDE SEQUENCE</scope>
    <source>
        <strain evidence="2">GD03947</strain>
    </source>
</reference>
<sequence length="215" mass="22655">MAVSLPNGAVVSIASAYAAPITITAVSNANPAVASAVGHGLANGDIVEVTSGWSRLNSRVARVANVTADTFELEGINTTSTNLYPVGGGAGSVRKVSTWQQITQVLEFTTSGGEQQFVTYSFLEEDVEHQIPTVKSASSFAMTIGDDAELPWYSILSDANDDRIPRAVSVVLPSGSAIYYNGYVTLNKTPTLTKNELMGLQSTVSLTSEPMRYAA</sequence>
<evidence type="ECO:0000256" key="1">
    <source>
        <dbReference type="SAM" id="SignalP"/>
    </source>
</evidence>
<dbReference type="Pfam" id="PF08813">
    <property type="entry name" value="Phage_tail_3"/>
    <property type="match status" value="1"/>
</dbReference>
<feature type="signal peptide" evidence="1">
    <location>
        <begin position="1"/>
        <end position="18"/>
    </location>
</feature>
<feature type="chain" id="PRO_5041427886" evidence="1">
    <location>
        <begin position="19"/>
        <end position="215"/>
    </location>
</feature>
<dbReference type="EMBL" id="JAOCAE010000001">
    <property type="protein sequence ID" value="MDH1234486.1"/>
    <property type="molecule type" value="Genomic_DNA"/>
</dbReference>
<dbReference type="AlphaFoldDB" id="A0AA42P4K7"/>
<keyword evidence="1" id="KW-0732">Signal</keyword>
<dbReference type="Proteomes" id="UP001158500">
    <property type="component" value="Unassembled WGS sequence"/>
</dbReference>
<evidence type="ECO:0000313" key="2">
    <source>
        <dbReference type="EMBL" id="MDH1234486.1"/>
    </source>
</evidence>
<comment type="caution">
    <text evidence="2">The sequence shown here is derived from an EMBL/GenBank/DDBJ whole genome shotgun (WGS) entry which is preliminary data.</text>
</comment>
<protein>
    <submittedName>
        <fullName evidence="2">Phage tail protein</fullName>
    </submittedName>
</protein>
<name>A0AA42P4K7_STUST</name>
<dbReference type="InterPro" id="IPR014918">
    <property type="entry name" value="Phage_tail_3"/>
</dbReference>
<proteinExistence type="predicted"/>
<dbReference type="RefSeq" id="WP_279640963.1">
    <property type="nucleotide sequence ID" value="NZ_JAOCAE010000001.1"/>
</dbReference>
<organism evidence="2 3">
    <name type="scientific">Stutzerimonas stutzeri</name>
    <name type="common">Pseudomonas stutzeri</name>
    <dbReference type="NCBI Taxonomy" id="316"/>
    <lineage>
        <taxon>Bacteria</taxon>
        <taxon>Pseudomonadati</taxon>
        <taxon>Pseudomonadota</taxon>
        <taxon>Gammaproteobacteria</taxon>
        <taxon>Pseudomonadales</taxon>
        <taxon>Pseudomonadaceae</taxon>
        <taxon>Stutzerimonas</taxon>
    </lineage>
</organism>
<dbReference type="Gene3D" id="4.10.410.40">
    <property type="match status" value="1"/>
</dbReference>
<gene>
    <name evidence="2" type="ORF">N5C32_00350</name>
</gene>
<accession>A0AA42P4K7</accession>
<evidence type="ECO:0000313" key="3">
    <source>
        <dbReference type="Proteomes" id="UP001158500"/>
    </source>
</evidence>